<keyword evidence="3" id="KW-1185">Reference proteome</keyword>
<evidence type="ECO:0000256" key="1">
    <source>
        <dbReference type="SAM" id="MobiDB-lite"/>
    </source>
</evidence>
<accession>A0A8H7EU42</accession>
<name>A0A8H7EU42_9FUNG</name>
<dbReference type="EMBL" id="JABAYA010000057">
    <property type="protein sequence ID" value="KAF7727393.1"/>
    <property type="molecule type" value="Genomic_DNA"/>
</dbReference>
<gene>
    <name evidence="2" type="ORF">EC973_007557</name>
</gene>
<feature type="region of interest" description="Disordered" evidence="1">
    <location>
        <begin position="135"/>
        <end position="176"/>
    </location>
</feature>
<evidence type="ECO:0000313" key="2">
    <source>
        <dbReference type="EMBL" id="KAF7727393.1"/>
    </source>
</evidence>
<evidence type="ECO:0000313" key="3">
    <source>
        <dbReference type="Proteomes" id="UP000605846"/>
    </source>
</evidence>
<dbReference type="OrthoDB" id="2280880at2759"/>
<protein>
    <submittedName>
        <fullName evidence="2">Uncharacterized protein</fullName>
    </submittedName>
</protein>
<dbReference type="AlphaFoldDB" id="A0A8H7EU42"/>
<dbReference type="Proteomes" id="UP000605846">
    <property type="component" value="Unassembled WGS sequence"/>
</dbReference>
<proteinExistence type="predicted"/>
<sequence>MPTIPSKYANYRAAQALGAKYVFFQNYDLKDWGFENFLEQKGSSGGIDEQRMHYVNLIDGIIEQAPPKAPLIKVLKDFREEAIRVSAKDHLDGYRISPVAPRENNDKGTQVIIGDGNVIGDGFMAAANATINLVTSASEDSDSRPEKRFKAGKSAVDSEKESEPLQGSPPYSLPDSDYIPSDPLTVSDFDVHTGFRWTLDMNELGAAKDDILSDLPDLPLAIIDELYKDAYHTAQEGQLEPYDTTKRLHLSSIFSLDEVDEYTRNMVSLDPIIAELPNVVYTNIRALDRAITTNSPFTPGPVTTIQEVGFNNILLSTFTTQPNSDPVELDWDVTSWVYKQTIGACNRLRPDILLLTRCLQIVNGVYVYSKFPELVLPTTYDTVSHMAKSMEVTMAFKQHVLKSLGSGNIEKVDVWSQYKNFMRPTVAGYIPQHESSFVPVTELINDAKYDIEQLTIKDISSLRTVYCFVETVERMLKVITMGNVCFFWSASVPTELFLVPDALFLIK</sequence>
<organism evidence="2 3">
    <name type="scientific">Apophysomyces ossiformis</name>
    <dbReference type="NCBI Taxonomy" id="679940"/>
    <lineage>
        <taxon>Eukaryota</taxon>
        <taxon>Fungi</taxon>
        <taxon>Fungi incertae sedis</taxon>
        <taxon>Mucoromycota</taxon>
        <taxon>Mucoromycotina</taxon>
        <taxon>Mucoromycetes</taxon>
        <taxon>Mucorales</taxon>
        <taxon>Mucorineae</taxon>
        <taxon>Mucoraceae</taxon>
        <taxon>Apophysomyces</taxon>
    </lineage>
</organism>
<reference evidence="2" key="1">
    <citation type="submission" date="2020-01" db="EMBL/GenBank/DDBJ databases">
        <title>Genome Sequencing of Three Apophysomyces-Like Fungal Strains Confirms a Novel Fungal Genus in the Mucoromycota with divergent Burkholderia-like Endosymbiotic Bacteria.</title>
        <authorList>
            <person name="Stajich J.E."/>
            <person name="Macias A.M."/>
            <person name="Carter-House D."/>
            <person name="Lovett B."/>
            <person name="Kasson L.R."/>
            <person name="Berry K."/>
            <person name="Grigoriev I."/>
            <person name="Chang Y."/>
            <person name="Spatafora J."/>
            <person name="Kasson M.T."/>
        </authorList>
    </citation>
    <scope>NUCLEOTIDE SEQUENCE</scope>
    <source>
        <strain evidence="2">NRRL A-21654</strain>
    </source>
</reference>
<comment type="caution">
    <text evidence="2">The sequence shown here is derived from an EMBL/GenBank/DDBJ whole genome shotgun (WGS) entry which is preliminary data.</text>
</comment>